<comment type="similarity">
    <text evidence="1">Belongs to the HIBADH-related family.</text>
</comment>
<dbReference type="InterPro" id="IPR048666">
    <property type="entry name" value="RedAm-like_C"/>
</dbReference>
<keyword evidence="7" id="KW-1185">Reference proteome</keyword>
<dbReference type="SUPFAM" id="SSF51735">
    <property type="entry name" value="NAD(P)-binding Rossmann-fold domains"/>
    <property type="match status" value="1"/>
</dbReference>
<dbReference type="InterPro" id="IPR006115">
    <property type="entry name" value="6PGDH_NADP-bd"/>
</dbReference>
<evidence type="ECO:0000313" key="7">
    <source>
        <dbReference type="Proteomes" id="UP001595699"/>
    </source>
</evidence>
<reference evidence="7" key="1">
    <citation type="journal article" date="2019" name="Int. J. Syst. Evol. Microbiol.">
        <title>The Global Catalogue of Microorganisms (GCM) 10K type strain sequencing project: providing services to taxonomists for standard genome sequencing and annotation.</title>
        <authorList>
            <consortium name="The Broad Institute Genomics Platform"/>
            <consortium name="The Broad Institute Genome Sequencing Center for Infectious Disease"/>
            <person name="Wu L."/>
            <person name="Ma J."/>
        </authorList>
    </citation>
    <scope>NUCLEOTIDE SEQUENCE [LARGE SCALE GENOMIC DNA]</scope>
    <source>
        <strain evidence="7">CGMCC 4.7241</strain>
    </source>
</reference>
<dbReference type="RefSeq" id="WP_205116100.1">
    <property type="nucleotide sequence ID" value="NZ_JAFBCM010000001.1"/>
</dbReference>
<dbReference type="PIRSF" id="PIRSF000103">
    <property type="entry name" value="HIBADH"/>
    <property type="match status" value="1"/>
</dbReference>
<evidence type="ECO:0000256" key="1">
    <source>
        <dbReference type="ARBA" id="ARBA00009080"/>
    </source>
</evidence>
<dbReference type="EC" id="1.1.-.-" evidence="6"/>
<dbReference type="Pfam" id="PF21761">
    <property type="entry name" value="RedAm-like_C"/>
    <property type="match status" value="1"/>
</dbReference>
<sequence>MTTISVLGLGAMGSALAKAFLKNGYATTVWNRTEAKADALVAQGASKASTIEQAIEASDTLVLCVVTNDVVHAILDEAKDAIQGKTIVNLTNGTPNQARDLAVRATKHHAEYLDGGIMAVPPMIGTEAGYVLYSGPQPVFERLEKTLRALGGTKYVGADAGLAALYDLALLTGMYGQTIGQVQALALIRSAGVEAEGFMRDLLDPWMKAMAAFSTEFAQQVDAGNHTENVVSPLGMQAAAFHNLIDAAGEQGVSADLFKPLQSLLNEAVDQGHDNADLSVLVDLLRR</sequence>
<evidence type="ECO:0000259" key="4">
    <source>
        <dbReference type="Pfam" id="PF03446"/>
    </source>
</evidence>
<protein>
    <submittedName>
        <fullName evidence="6">NAD(P)-dependent oxidoreductase</fullName>
        <ecNumber evidence="6">1.1.-.-</ecNumber>
    </submittedName>
</protein>
<comment type="caution">
    <text evidence="6">The sequence shown here is derived from an EMBL/GenBank/DDBJ whole genome shotgun (WGS) entry which is preliminary data.</text>
</comment>
<evidence type="ECO:0000256" key="2">
    <source>
        <dbReference type="ARBA" id="ARBA00023002"/>
    </source>
</evidence>
<dbReference type="Gene3D" id="3.40.50.720">
    <property type="entry name" value="NAD(P)-binding Rossmann-like Domain"/>
    <property type="match status" value="1"/>
</dbReference>
<dbReference type="PANTHER" id="PTHR43580">
    <property type="entry name" value="OXIDOREDUCTASE GLYR1-RELATED"/>
    <property type="match status" value="1"/>
</dbReference>
<name>A0ABV7YHF5_9ACTN</name>
<keyword evidence="2 6" id="KW-0560">Oxidoreductase</keyword>
<accession>A0ABV7YHF5</accession>
<dbReference type="InterPro" id="IPR036291">
    <property type="entry name" value="NAD(P)-bd_dom_sf"/>
</dbReference>
<evidence type="ECO:0000256" key="3">
    <source>
        <dbReference type="SAM" id="SignalP"/>
    </source>
</evidence>
<keyword evidence="3" id="KW-0732">Signal</keyword>
<dbReference type="GO" id="GO:0016491">
    <property type="term" value="F:oxidoreductase activity"/>
    <property type="evidence" value="ECO:0007669"/>
    <property type="project" value="UniProtKB-KW"/>
</dbReference>
<dbReference type="PANTHER" id="PTHR43580:SF2">
    <property type="entry name" value="CYTOKINE-LIKE NUCLEAR FACTOR N-PAC"/>
    <property type="match status" value="1"/>
</dbReference>
<dbReference type="InterPro" id="IPR015815">
    <property type="entry name" value="HIBADH-related"/>
</dbReference>
<evidence type="ECO:0000313" key="6">
    <source>
        <dbReference type="EMBL" id="MFC3764061.1"/>
    </source>
</evidence>
<organism evidence="6 7">
    <name type="scientific">Tenggerimyces flavus</name>
    <dbReference type="NCBI Taxonomy" id="1708749"/>
    <lineage>
        <taxon>Bacteria</taxon>
        <taxon>Bacillati</taxon>
        <taxon>Actinomycetota</taxon>
        <taxon>Actinomycetes</taxon>
        <taxon>Propionibacteriales</taxon>
        <taxon>Nocardioidaceae</taxon>
        <taxon>Tenggerimyces</taxon>
    </lineage>
</organism>
<feature type="domain" description="NADPH-dependent reductive aminase-like C-terminal" evidence="5">
    <location>
        <begin position="159"/>
        <end position="287"/>
    </location>
</feature>
<dbReference type="EMBL" id="JBHRZH010000022">
    <property type="protein sequence ID" value="MFC3764061.1"/>
    <property type="molecule type" value="Genomic_DNA"/>
</dbReference>
<feature type="domain" description="6-phosphogluconate dehydrogenase NADP-binding" evidence="4">
    <location>
        <begin position="3"/>
        <end position="153"/>
    </location>
</feature>
<proteinExistence type="inferred from homology"/>
<dbReference type="Proteomes" id="UP001595699">
    <property type="component" value="Unassembled WGS sequence"/>
</dbReference>
<dbReference type="Pfam" id="PF03446">
    <property type="entry name" value="NAD_binding_2"/>
    <property type="match status" value="1"/>
</dbReference>
<gene>
    <name evidence="6" type="ORF">ACFOUW_24720</name>
</gene>
<feature type="chain" id="PRO_5045730766" evidence="3">
    <location>
        <begin position="18"/>
        <end position="287"/>
    </location>
</feature>
<evidence type="ECO:0000259" key="5">
    <source>
        <dbReference type="Pfam" id="PF21761"/>
    </source>
</evidence>
<dbReference type="InterPro" id="IPR013328">
    <property type="entry name" value="6PGD_dom2"/>
</dbReference>
<feature type="signal peptide" evidence="3">
    <location>
        <begin position="1"/>
        <end position="17"/>
    </location>
</feature>
<dbReference type="InterPro" id="IPR051265">
    <property type="entry name" value="HIBADH-related_NP60_sf"/>
</dbReference>
<dbReference type="Gene3D" id="1.10.1040.10">
    <property type="entry name" value="N-(1-d-carboxylethyl)-l-norvaline Dehydrogenase, domain 2"/>
    <property type="match status" value="1"/>
</dbReference>